<dbReference type="Pfam" id="PF00171">
    <property type="entry name" value="Aldedh"/>
    <property type="match status" value="1"/>
</dbReference>
<dbReference type="InterPro" id="IPR016162">
    <property type="entry name" value="Ald_DH_N"/>
</dbReference>
<feature type="domain" description="Aldehyde dehydrogenase" evidence="8">
    <location>
        <begin position="29"/>
        <end position="447"/>
    </location>
</feature>
<dbReference type="Gene3D" id="3.40.605.10">
    <property type="entry name" value="Aldehyde Dehydrogenase, Chain A, domain 1"/>
    <property type="match status" value="1"/>
</dbReference>
<dbReference type="FunFam" id="3.40.605.10:FF:000004">
    <property type="entry name" value="Aldehyde dehydrogenase"/>
    <property type="match status" value="1"/>
</dbReference>
<evidence type="ECO:0000256" key="2">
    <source>
        <dbReference type="ARBA" id="ARBA00023002"/>
    </source>
</evidence>
<sequence length="480" mass="52902">MRVVSTNEEQSRANPFQETFERLKARRWEQARTSAPERVARLKKLRAALVARRAALYEALYEDFRKPAAEVETTEVLLVLMELDHAIKQLGKWMKPRRVGTPVLLMGTSSQVRYEPKGVVLIMAPWNYPLQLVLAPLVAAVAAGNCVCLKPSEKTPHTAAFITKLIQDVFPPNEVVVVEGGARESQALLELPFDHFFFTGGARVGRKVMEAAARHLAGVTLELGGKSPVVVDDTADLAASAERIVFGKFINGGQTCVAPDYVLVPSAREEEFLGHLRASIERFYGGTEEARRASKDFCRMVDDAQFTRVNTLLERSVAQGVRVVLGGQVDAASRYIAPTVLSDVKPETAIMEEEIFGPVLPVLRYDSLDEAVRLIRAGTKPLALYIFSHASGTVERLLGETSAGGTCVNTTVVHLTNMDLPFGGVGESGVGNYHGEFGFRTFSHERAVLRQGPLFLLNRFFPPYSDKGRKMARLASRLFE</sequence>
<evidence type="ECO:0000313" key="10">
    <source>
        <dbReference type="Proteomes" id="UP000217289"/>
    </source>
</evidence>
<keyword evidence="2 4" id="KW-0560">Oxidoreductase</keyword>
<evidence type="ECO:0000259" key="8">
    <source>
        <dbReference type="Pfam" id="PF00171"/>
    </source>
</evidence>
<dbReference type="FunFam" id="3.40.309.10:FF:000003">
    <property type="entry name" value="Aldehyde dehydrogenase"/>
    <property type="match status" value="1"/>
</dbReference>
<dbReference type="Gene3D" id="3.40.309.10">
    <property type="entry name" value="Aldehyde Dehydrogenase, Chain A, domain 2"/>
    <property type="match status" value="1"/>
</dbReference>
<organism evidence="9 10">
    <name type="scientific">Melittangium boletus DSM 14713</name>
    <dbReference type="NCBI Taxonomy" id="1294270"/>
    <lineage>
        <taxon>Bacteria</taxon>
        <taxon>Pseudomonadati</taxon>
        <taxon>Myxococcota</taxon>
        <taxon>Myxococcia</taxon>
        <taxon>Myxococcales</taxon>
        <taxon>Cystobacterineae</taxon>
        <taxon>Archangiaceae</taxon>
        <taxon>Melittangium</taxon>
    </lineage>
</organism>
<dbReference type="InterPro" id="IPR016163">
    <property type="entry name" value="Ald_DH_C"/>
</dbReference>
<dbReference type="KEGG" id="mbd:MEBOL_004089"/>
<dbReference type="AlphaFoldDB" id="A0A250IH79"/>
<dbReference type="PROSITE" id="PS00687">
    <property type="entry name" value="ALDEHYDE_DEHYDR_GLU"/>
    <property type="match status" value="1"/>
</dbReference>
<dbReference type="EMBL" id="CP022163">
    <property type="protein sequence ID" value="ATB30628.1"/>
    <property type="molecule type" value="Genomic_DNA"/>
</dbReference>
<dbReference type="InterPro" id="IPR016161">
    <property type="entry name" value="Ald_DH/histidinol_DH"/>
</dbReference>
<keyword evidence="10" id="KW-1185">Reference proteome</keyword>
<dbReference type="PANTHER" id="PTHR43570:SF20">
    <property type="entry name" value="ALDEHYDE DEHYDROGENASE ALDX-RELATED"/>
    <property type="match status" value="1"/>
</dbReference>
<evidence type="ECO:0000256" key="4">
    <source>
        <dbReference type="PIRNR" id="PIRNR036492"/>
    </source>
</evidence>
<proteinExistence type="inferred from homology"/>
<dbReference type="PROSITE" id="PS00070">
    <property type="entry name" value="ALDEHYDE_DEHYDR_CYS"/>
    <property type="match status" value="1"/>
</dbReference>
<evidence type="ECO:0000256" key="7">
    <source>
        <dbReference type="RuleBase" id="RU003345"/>
    </source>
</evidence>
<feature type="active site" evidence="5 6">
    <location>
        <position position="222"/>
    </location>
</feature>
<reference evidence="9 10" key="1">
    <citation type="submission" date="2017-06" db="EMBL/GenBank/DDBJ databases">
        <authorList>
            <person name="Kim H.J."/>
            <person name="Triplett B.A."/>
        </authorList>
    </citation>
    <scope>NUCLEOTIDE SEQUENCE [LARGE SCALE GENOMIC DNA]</scope>
    <source>
        <strain evidence="9 10">DSM 14713</strain>
    </source>
</reference>
<evidence type="ECO:0000256" key="3">
    <source>
        <dbReference type="ARBA" id="ARBA00023027"/>
    </source>
</evidence>
<dbReference type="GO" id="GO:0004029">
    <property type="term" value="F:aldehyde dehydrogenase (NAD+) activity"/>
    <property type="evidence" value="ECO:0007669"/>
    <property type="project" value="TreeGrafter"/>
</dbReference>
<dbReference type="InterPro" id="IPR015590">
    <property type="entry name" value="Aldehyde_DH_dom"/>
</dbReference>
<dbReference type="GO" id="GO:0005737">
    <property type="term" value="C:cytoplasm"/>
    <property type="evidence" value="ECO:0007669"/>
    <property type="project" value="TreeGrafter"/>
</dbReference>
<protein>
    <recommendedName>
        <fullName evidence="4">Aldehyde dehydrogenase</fullName>
    </recommendedName>
</protein>
<accession>A0A250IH79</accession>
<dbReference type="InterPro" id="IPR029510">
    <property type="entry name" value="Ald_DH_CS_GLU"/>
</dbReference>
<dbReference type="GO" id="GO:0006081">
    <property type="term" value="P:aldehyde metabolic process"/>
    <property type="evidence" value="ECO:0007669"/>
    <property type="project" value="InterPro"/>
</dbReference>
<feature type="active site" evidence="5">
    <location>
        <position position="256"/>
    </location>
</feature>
<dbReference type="InterPro" id="IPR012394">
    <property type="entry name" value="Aldehyde_DH_NAD(P)"/>
</dbReference>
<dbReference type="RefSeq" id="WP_095979057.1">
    <property type="nucleotide sequence ID" value="NZ_CP022163.1"/>
</dbReference>
<dbReference type="SUPFAM" id="SSF53720">
    <property type="entry name" value="ALDH-like"/>
    <property type="match status" value="1"/>
</dbReference>
<evidence type="ECO:0000256" key="6">
    <source>
        <dbReference type="PROSITE-ProRule" id="PRU10007"/>
    </source>
</evidence>
<evidence type="ECO:0000256" key="1">
    <source>
        <dbReference type="ARBA" id="ARBA00009986"/>
    </source>
</evidence>
<name>A0A250IH79_9BACT</name>
<gene>
    <name evidence="9" type="ORF">MEBOL_004089</name>
</gene>
<dbReference type="InterPro" id="IPR016160">
    <property type="entry name" value="Ald_DH_CS_CYS"/>
</dbReference>
<dbReference type="Proteomes" id="UP000217289">
    <property type="component" value="Chromosome"/>
</dbReference>
<dbReference type="PIRSF" id="PIRSF036492">
    <property type="entry name" value="ALDH"/>
    <property type="match status" value="1"/>
</dbReference>
<dbReference type="OrthoDB" id="9762436at2"/>
<comment type="similarity">
    <text evidence="1 4 7">Belongs to the aldehyde dehydrogenase family.</text>
</comment>
<evidence type="ECO:0000256" key="5">
    <source>
        <dbReference type="PIRSR" id="PIRSR036492-1"/>
    </source>
</evidence>
<dbReference type="PANTHER" id="PTHR43570">
    <property type="entry name" value="ALDEHYDE DEHYDROGENASE"/>
    <property type="match status" value="1"/>
</dbReference>
<evidence type="ECO:0000313" key="9">
    <source>
        <dbReference type="EMBL" id="ATB30628.1"/>
    </source>
</evidence>
<keyword evidence="3" id="KW-0520">NAD</keyword>